<reference evidence="1 2" key="1">
    <citation type="journal article" date="2018" name="Sci. Rep.">
        <title>Genomic signatures of local adaptation to the degree of environmental predictability in rotifers.</title>
        <authorList>
            <person name="Franch-Gras L."/>
            <person name="Hahn C."/>
            <person name="Garcia-Roger E.M."/>
            <person name="Carmona M.J."/>
            <person name="Serra M."/>
            <person name="Gomez A."/>
        </authorList>
    </citation>
    <scope>NUCLEOTIDE SEQUENCE [LARGE SCALE GENOMIC DNA]</scope>
    <source>
        <strain evidence="1">HYR1</strain>
    </source>
</reference>
<sequence length="76" mass="8315">MPGLSSKSGRLSSSLSSAKTEEKWAFCASAISLPPLYSIPFEEILAIPCLTDCFEPMSSSSKEEINQESNCNFDYL</sequence>
<comment type="caution">
    <text evidence="1">The sequence shown here is derived from an EMBL/GenBank/DDBJ whole genome shotgun (WGS) entry which is preliminary data.</text>
</comment>
<accession>A0A3M7PE46</accession>
<organism evidence="1 2">
    <name type="scientific">Brachionus plicatilis</name>
    <name type="common">Marine rotifer</name>
    <name type="synonym">Brachionus muelleri</name>
    <dbReference type="NCBI Taxonomy" id="10195"/>
    <lineage>
        <taxon>Eukaryota</taxon>
        <taxon>Metazoa</taxon>
        <taxon>Spiralia</taxon>
        <taxon>Gnathifera</taxon>
        <taxon>Rotifera</taxon>
        <taxon>Eurotatoria</taxon>
        <taxon>Monogononta</taxon>
        <taxon>Pseudotrocha</taxon>
        <taxon>Ploima</taxon>
        <taxon>Brachionidae</taxon>
        <taxon>Brachionus</taxon>
    </lineage>
</organism>
<evidence type="ECO:0000313" key="1">
    <source>
        <dbReference type="EMBL" id="RMZ97283.1"/>
    </source>
</evidence>
<dbReference type="EMBL" id="REGN01011514">
    <property type="protein sequence ID" value="RMZ97283.1"/>
    <property type="molecule type" value="Genomic_DNA"/>
</dbReference>
<gene>
    <name evidence="1" type="ORF">BpHYR1_034482</name>
</gene>
<keyword evidence="2" id="KW-1185">Reference proteome</keyword>
<name>A0A3M7PE46_BRAPC</name>
<evidence type="ECO:0000313" key="2">
    <source>
        <dbReference type="Proteomes" id="UP000276133"/>
    </source>
</evidence>
<dbReference type="Proteomes" id="UP000276133">
    <property type="component" value="Unassembled WGS sequence"/>
</dbReference>
<proteinExistence type="predicted"/>
<dbReference type="AlphaFoldDB" id="A0A3M7PE46"/>
<protein>
    <submittedName>
        <fullName evidence="1">Uncharacterized protein</fullName>
    </submittedName>
</protein>